<gene>
    <name evidence="2" type="ORF">NQ314_010717</name>
</gene>
<evidence type="ECO:0000313" key="2">
    <source>
        <dbReference type="EMBL" id="KAJ8940470.1"/>
    </source>
</evidence>
<reference evidence="2" key="1">
    <citation type="journal article" date="2023" name="Insect Mol. Biol.">
        <title>Genome sequencing provides insights into the evolution of gene families encoding plant cell wall-degrading enzymes in longhorned beetles.</title>
        <authorList>
            <person name="Shin N.R."/>
            <person name="Okamura Y."/>
            <person name="Kirsch R."/>
            <person name="Pauchet Y."/>
        </authorList>
    </citation>
    <scope>NUCLEOTIDE SEQUENCE</scope>
    <source>
        <strain evidence="2">RBIC_L_NR</strain>
    </source>
</reference>
<feature type="domain" description="Integrase zinc-binding" evidence="1">
    <location>
        <begin position="46"/>
        <end position="103"/>
    </location>
</feature>
<comment type="caution">
    <text evidence="2">The sequence shown here is derived from an EMBL/GenBank/DDBJ whole genome shotgun (WGS) entry which is preliminary data.</text>
</comment>
<dbReference type="Gene3D" id="1.10.340.70">
    <property type="match status" value="1"/>
</dbReference>
<proteinExistence type="predicted"/>
<dbReference type="InterPro" id="IPR041588">
    <property type="entry name" value="Integrase_H2C2"/>
</dbReference>
<evidence type="ECO:0000259" key="1">
    <source>
        <dbReference type="Pfam" id="PF17921"/>
    </source>
</evidence>
<dbReference type="Pfam" id="PF17921">
    <property type="entry name" value="Integrase_H2C2"/>
    <property type="match status" value="1"/>
</dbReference>
<keyword evidence="3" id="KW-1185">Reference proteome</keyword>
<dbReference type="EMBL" id="JANEYF010002982">
    <property type="protein sequence ID" value="KAJ8940470.1"/>
    <property type="molecule type" value="Genomic_DNA"/>
</dbReference>
<sequence length="190" mass="21928">MLDRVKRFPLRYLLWRVHNDSQLYKYIRQKYLELADPSNLWKLVLPKEKHLLVIRSFHCNPCSGHTRVNKTVARVGNRYHWPKLRVDVAKFVKYCEICIGTKPEQKPSAGHILSKTPTVDIPWSATASSRRSHAQSDATKNFSAKLAPKFMGLFTISKIVSPRTYEFKGCNGKGTIWHNKDLKAHLPDSN</sequence>
<dbReference type="Proteomes" id="UP001162156">
    <property type="component" value="Unassembled WGS sequence"/>
</dbReference>
<protein>
    <recommendedName>
        <fullName evidence="1">Integrase zinc-binding domain-containing protein</fullName>
    </recommendedName>
</protein>
<evidence type="ECO:0000313" key="3">
    <source>
        <dbReference type="Proteomes" id="UP001162156"/>
    </source>
</evidence>
<organism evidence="2 3">
    <name type="scientific">Rhamnusium bicolor</name>
    <dbReference type="NCBI Taxonomy" id="1586634"/>
    <lineage>
        <taxon>Eukaryota</taxon>
        <taxon>Metazoa</taxon>
        <taxon>Ecdysozoa</taxon>
        <taxon>Arthropoda</taxon>
        <taxon>Hexapoda</taxon>
        <taxon>Insecta</taxon>
        <taxon>Pterygota</taxon>
        <taxon>Neoptera</taxon>
        <taxon>Endopterygota</taxon>
        <taxon>Coleoptera</taxon>
        <taxon>Polyphaga</taxon>
        <taxon>Cucujiformia</taxon>
        <taxon>Chrysomeloidea</taxon>
        <taxon>Cerambycidae</taxon>
        <taxon>Lepturinae</taxon>
        <taxon>Rhagiini</taxon>
        <taxon>Rhamnusium</taxon>
    </lineage>
</organism>
<name>A0AAV8XPK1_9CUCU</name>
<dbReference type="AlphaFoldDB" id="A0AAV8XPK1"/>
<dbReference type="FunFam" id="1.10.340.70:FF:000001">
    <property type="entry name" value="Retrovirus-related Pol polyprotein from transposon gypsy-like Protein"/>
    <property type="match status" value="1"/>
</dbReference>
<accession>A0AAV8XPK1</accession>